<dbReference type="Proteomes" id="UP001066276">
    <property type="component" value="Chromosome 1_1"/>
</dbReference>
<organism evidence="2 3">
    <name type="scientific">Pleurodeles waltl</name>
    <name type="common">Iberian ribbed newt</name>
    <dbReference type="NCBI Taxonomy" id="8319"/>
    <lineage>
        <taxon>Eukaryota</taxon>
        <taxon>Metazoa</taxon>
        <taxon>Chordata</taxon>
        <taxon>Craniata</taxon>
        <taxon>Vertebrata</taxon>
        <taxon>Euteleostomi</taxon>
        <taxon>Amphibia</taxon>
        <taxon>Batrachia</taxon>
        <taxon>Caudata</taxon>
        <taxon>Salamandroidea</taxon>
        <taxon>Salamandridae</taxon>
        <taxon>Pleurodelinae</taxon>
        <taxon>Pleurodeles</taxon>
    </lineage>
</organism>
<evidence type="ECO:0000313" key="2">
    <source>
        <dbReference type="EMBL" id="KAJ1213716.1"/>
    </source>
</evidence>
<protein>
    <submittedName>
        <fullName evidence="2">Uncharacterized protein</fullName>
    </submittedName>
</protein>
<gene>
    <name evidence="2" type="ORF">NDU88_001348</name>
</gene>
<dbReference type="AlphaFoldDB" id="A0AAV7WLW1"/>
<dbReference type="EMBL" id="JANPWB010000001">
    <property type="protein sequence ID" value="KAJ1213716.1"/>
    <property type="molecule type" value="Genomic_DNA"/>
</dbReference>
<comment type="caution">
    <text evidence="2">The sequence shown here is derived from an EMBL/GenBank/DDBJ whole genome shotgun (WGS) entry which is preliminary data.</text>
</comment>
<keyword evidence="3" id="KW-1185">Reference proteome</keyword>
<feature type="region of interest" description="Disordered" evidence="1">
    <location>
        <begin position="1"/>
        <end position="30"/>
    </location>
</feature>
<reference evidence="2" key="1">
    <citation type="journal article" date="2022" name="bioRxiv">
        <title>Sequencing and chromosome-scale assembly of the giantPleurodeles waltlgenome.</title>
        <authorList>
            <person name="Brown T."/>
            <person name="Elewa A."/>
            <person name="Iarovenko S."/>
            <person name="Subramanian E."/>
            <person name="Araus A.J."/>
            <person name="Petzold A."/>
            <person name="Susuki M."/>
            <person name="Suzuki K.-i.T."/>
            <person name="Hayashi T."/>
            <person name="Toyoda A."/>
            <person name="Oliveira C."/>
            <person name="Osipova E."/>
            <person name="Leigh N.D."/>
            <person name="Simon A."/>
            <person name="Yun M.H."/>
        </authorList>
    </citation>
    <scope>NUCLEOTIDE SEQUENCE</scope>
    <source>
        <strain evidence="2">20211129_DDA</strain>
        <tissue evidence="2">Liver</tissue>
    </source>
</reference>
<sequence>MKVAPTAPSPRPSMTSEAHGHGHWDRLEHELKAIPPLRSGDVQSAFVQEHRKRIHANDEMRHECPAGRVRRGLSGV</sequence>
<evidence type="ECO:0000256" key="1">
    <source>
        <dbReference type="SAM" id="MobiDB-lite"/>
    </source>
</evidence>
<feature type="compositionally biased region" description="Basic and acidic residues" evidence="1">
    <location>
        <begin position="18"/>
        <end position="30"/>
    </location>
</feature>
<accession>A0AAV7WLW1</accession>
<name>A0AAV7WLW1_PLEWA</name>
<evidence type="ECO:0000313" key="3">
    <source>
        <dbReference type="Proteomes" id="UP001066276"/>
    </source>
</evidence>
<proteinExistence type="predicted"/>